<dbReference type="OrthoDB" id="2378324at2759"/>
<dbReference type="CDD" id="cd00077">
    <property type="entry name" value="HDc"/>
    <property type="match status" value="1"/>
</dbReference>
<dbReference type="SMART" id="SM00471">
    <property type="entry name" value="HDc"/>
    <property type="match status" value="1"/>
</dbReference>
<comment type="caution">
    <text evidence="2">The sequence shown here is derived from an EMBL/GenBank/DDBJ whole genome shotgun (WGS) entry which is preliminary data.</text>
</comment>
<protein>
    <recommendedName>
        <fullName evidence="1">HD/PDEase domain-containing protein</fullName>
    </recommendedName>
</protein>
<dbReference type="InterPro" id="IPR003607">
    <property type="entry name" value="HD/PDEase_dom"/>
</dbReference>
<keyword evidence="3" id="KW-1185">Reference proteome</keyword>
<organism evidence="2 3">
    <name type="scientific">Fusarium torreyae</name>
    <dbReference type="NCBI Taxonomy" id="1237075"/>
    <lineage>
        <taxon>Eukaryota</taxon>
        <taxon>Fungi</taxon>
        <taxon>Dikarya</taxon>
        <taxon>Ascomycota</taxon>
        <taxon>Pezizomycotina</taxon>
        <taxon>Sordariomycetes</taxon>
        <taxon>Hypocreomycetidae</taxon>
        <taxon>Hypocreales</taxon>
        <taxon>Nectriaceae</taxon>
        <taxon>Fusarium</taxon>
    </lineage>
</organism>
<dbReference type="PANTHER" id="PTHR35569:SF1">
    <property type="entry name" value="CYANAMIDE HYDRATASE DDI2-RELATED"/>
    <property type="match status" value="1"/>
</dbReference>
<reference evidence="2" key="1">
    <citation type="submission" date="2022-09" db="EMBL/GenBank/DDBJ databases">
        <title>Fusarium specimens isolated from Avocado Roots.</title>
        <authorList>
            <person name="Stajich J."/>
            <person name="Roper C."/>
            <person name="Heimlech-Rivalta G."/>
        </authorList>
    </citation>
    <scope>NUCLEOTIDE SEQUENCE</scope>
    <source>
        <strain evidence="2">CF00136</strain>
    </source>
</reference>
<feature type="domain" description="HD/PDEase" evidence="1">
    <location>
        <begin position="34"/>
        <end position="156"/>
    </location>
</feature>
<evidence type="ECO:0000313" key="2">
    <source>
        <dbReference type="EMBL" id="KAJ4248364.1"/>
    </source>
</evidence>
<dbReference type="Pfam" id="PF01966">
    <property type="entry name" value="HD"/>
    <property type="match status" value="1"/>
</dbReference>
<gene>
    <name evidence="2" type="ORF">NW762_012693</name>
</gene>
<evidence type="ECO:0000259" key="1">
    <source>
        <dbReference type="SMART" id="SM00471"/>
    </source>
</evidence>
<dbReference type="SUPFAM" id="SSF109604">
    <property type="entry name" value="HD-domain/PDEase-like"/>
    <property type="match status" value="1"/>
</dbReference>
<dbReference type="Proteomes" id="UP001152049">
    <property type="component" value="Unassembled WGS sequence"/>
</dbReference>
<proteinExistence type="predicted"/>
<sequence>MSGNTRTTIDPQILAEVPNNPVCHSALDLALDALPLPILNHSLRVFLLARYIAEKEQSHFSSEPHVTLLFVAAIHHDIGTSDLYNGTQRFEVCGADCAKSHLLEHNYSEADSHQVWTAIALHTSKGIAERIDPLSRLIRLAVTSDFGSEELRERLKVSEYCEEIEKILPRLDPEKSLGDAVVKQAKKIPHVDSLIWPNDDEKFPAASWPGILLRAHAENPDHVGVNPAF</sequence>
<dbReference type="Gene3D" id="1.10.3210.10">
    <property type="entry name" value="Hypothetical protein af1432"/>
    <property type="match status" value="1"/>
</dbReference>
<dbReference type="AlphaFoldDB" id="A0A9W8RPR5"/>
<dbReference type="EMBL" id="JAOQAZ010000036">
    <property type="protein sequence ID" value="KAJ4248364.1"/>
    <property type="molecule type" value="Genomic_DNA"/>
</dbReference>
<dbReference type="InterPro" id="IPR006674">
    <property type="entry name" value="HD_domain"/>
</dbReference>
<name>A0A9W8RPR5_9HYPO</name>
<accession>A0A9W8RPR5</accession>
<dbReference type="PANTHER" id="PTHR35569">
    <property type="entry name" value="CYANAMIDE HYDRATASE DDI2-RELATED"/>
    <property type="match status" value="1"/>
</dbReference>
<evidence type="ECO:0000313" key="3">
    <source>
        <dbReference type="Proteomes" id="UP001152049"/>
    </source>
</evidence>